<dbReference type="AlphaFoldDB" id="A0A1D6FER1"/>
<proteinExistence type="predicted"/>
<dbReference type="EMBL" id="CM000784">
    <property type="protein sequence ID" value="AQK90434.1"/>
    <property type="molecule type" value="Genomic_DNA"/>
</dbReference>
<reference evidence="1" key="1">
    <citation type="submission" date="2015-12" db="EMBL/GenBank/DDBJ databases">
        <title>Update maize B73 reference genome by single molecule sequencing technologies.</title>
        <authorList>
            <consortium name="Maize Genome Sequencing Project"/>
            <person name="Ware D."/>
        </authorList>
    </citation>
    <scope>NUCLEOTIDE SEQUENCE</scope>
    <source>
        <tissue evidence="1">Seedling</tissue>
    </source>
</reference>
<sequence>MTLNILADLSPLFTWDTKQQSVGLHRMLLFKKLTSVKEKSLGLLTQNFVKLFFTMKVETISL</sequence>
<dbReference type="InParanoid" id="A0A1D6FER1"/>
<protein>
    <submittedName>
        <fullName evidence="1">Uncharacterized protein</fullName>
    </submittedName>
</protein>
<gene>
    <name evidence="1" type="ORF">ZEAMMB73_Zm00001d008688</name>
</gene>
<evidence type="ECO:0000313" key="1">
    <source>
        <dbReference type="EMBL" id="AQK90434.1"/>
    </source>
</evidence>
<accession>A0A1D6FER1</accession>
<name>A0A1D6FER1_MAIZE</name>
<dbReference type="PaxDb" id="4577-GRMZM2G165354_P02"/>
<organism evidence="1">
    <name type="scientific">Zea mays</name>
    <name type="common">Maize</name>
    <dbReference type="NCBI Taxonomy" id="4577"/>
    <lineage>
        <taxon>Eukaryota</taxon>
        <taxon>Viridiplantae</taxon>
        <taxon>Streptophyta</taxon>
        <taxon>Embryophyta</taxon>
        <taxon>Tracheophyta</taxon>
        <taxon>Spermatophyta</taxon>
        <taxon>Magnoliopsida</taxon>
        <taxon>Liliopsida</taxon>
        <taxon>Poales</taxon>
        <taxon>Poaceae</taxon>
        <taxon>PACMAD clade</taxon>
        <taxon>Panicoideae</taxon>
        <taxon>Andropogonodae</taxon>
        <taxon>Andropogoneae</taxon>
        <taxon>Tripsacinae</taxon>
        <taxon>Zea</taxon>
    </lineage>
</organism>